<feature type="transmembrane region" description="Helical" evidence="1">
    <location>
        <begin position="7"/>
        <end position="29"/>
    </location>
</feature>
<gene>
    <name evidence="2" type="ORF">DEAC_c43450</name>
</gene>
<dbReference type="STRING" id="476652.DEAC_c43450"/>
<sequence>MEQKRPLGLILIGSFYIFGAFVLILTLFTNATEQFGIAVRFGLPNVPENIMKVFVSIISLVMAYGYLELKKWGYWFSIVFNIYFLIVSISLYLQYSQQYGQYGRQPFLGNALWSIAVLIYTLKIKHFLKKGFVV</sequence>
<keyword evidence="1" id="KW-0472">Membrane</keyword>
<feature type="transmembrane region" description="Helical" evidence="1">
    <location>
        <begin position="107"/>
        <end position="124"/>
    </location>
</feature>
<dbReference type="AlphaFoldDB" id="A0A0J1FJY5"/>
<feature type="transmembrane region" description="Helical" evidence="1">
    <location>
        <begin position="49"/>
        <end position="67"/>
    </location>
</feature>
<dbReference type="EMBL" id="LDZY01000028">
    <property type="protein sequence ID" value="KLU63742.1"/>
    <property type="molecule type" value="Genomic_DNA"/>
</dbReference>
<evidence type="ECO:0000313" key="3">
    <source>
        <dbReference type="Proteomes" id="UP000036356"/>
    </source>
</evidence>
<evidence type="ECO:0000313" key="2">
    <source>
        <dbReference type="EMBL" id="KLU63742.1"/>
    </source>
</evidence>
<keyword evidence="3" id="KW-1185">Reference proteome</keyword>
<proteinExistence type="predicted"/>
<name>A0A0J1FJY5_9FIRM</name>
<organism evidence="2 3">
    <name type="scientific">Desulfosporosinus acididurans</name>
    <dbReference type="NCBI Taxonomy" id="476652"/>
    <lineage>
        <taxon>Bacteria</taxon>
        <taxon>Bacillati</taxon>
        <taxon>Bacillota</taxon>
        <taxon>Clostridia</taxon>
        <taxon>Eubacteriales</taxon>
        <taxon>Desulfitobacteriaceae</taxon>
        <taxon>Desulfosporosinus</taxon>
    </lineage>
</organism>
<dbReference type="PATRIC" id="fig|476652.3.peg.4613"/>
<evidence type="ECO:0000256" key="1">
    <source>
        <dbReference type="SAM" id="Phobius"/>
    </source>
</evidence>
<dbReference type="Proteomes" id="UP000036356">
    <property type="component" value="Unassembled WGS sequence"/>
</dbReference>
<reference evidence="2 3" key="1">
    <citation type="submission" date="2015-06" db="EMBL/GenBank/DDBJ databases">
        <title>Draft genome of the moderately acidophilic sulfate reducer Candidatus Desulfosporosinus acididurans strain M1.</title>
        <authorList>
            <person name="Poehlein A."/>
            <person name="Petzsch P."/>
            <person name="Johnson B.D."/>
            <person name="Schloemann M."/>
            <person name="Daniel R."/>
            <person name="Muehling M."/>
        </authorList>
    </citation>
    <scope>NUCLEOTIDE SEQUENCE [LARGE SCALE GENOMIC DNA]</scope>
    <source>
        <strain evidence="2 3">M1</strain>
    </source>
</reference>
<feature type="transmembrane region" description="Helical" evidence="1">
    <location>
        <begin position="74"/>
        <end position="95"/>
    </location>
</feature>
<comment type="caution">
    <text evidence="2">The sequence shown here is derived from an EMBL/GenBank/DDBJ whole genome shotgun (WGS) entry which is preliminary data.</text>
</comment>
<keyword evidence="1" id="KW-1133">Transmembrane helix</keyword>
<protein>
    <submittedName>
        <fullName evidence="2">Uncharacterized protein</fullName>
    </submittedName>
</protein>
<accession>A0A0J1FJY5</accession>
<dbReference type="RefSeq" id="WP_047812101.1">
    <property type="nucleotide sequence ID" value="NZ_LDZY01000028.1"/>
</dbReference>
<keyword evidence="1" id="KW-0812">Transmembrane</keyword>